<keyword evidence="4" id="KW-0175">Coiled coil</keyword>
<dbReference type="GO" id="GO:0003677">
    <property type="term" value="F:DNA binding"/>
    <property type="evidence" value="ECO:0007669"/>
    <property type="project" value="UniProtKB-KW"/>
</dbReference>
<name>A0AAU6WLK1_9FLAO</name>
<dbReference type="AlphaFoldDB" id="A0AAU6WLK1"/>
<dbReference type="PRINTS" id="PR00038">
    <property type="entry name" value="HTHLUXR"/>
</dbReference>
<protein>
    <submittedName>
        <fullName evidence="7">LuxR C-terminal-related transcriptional regulator</fullName>
    </submittedName>
</protein>
<dbReference type="Pfam" id="PF00196">
    <property type="entry name" value="GerE"/>
    <property type="match status" value="1"/>
</dbReference>
<keyword evidence="2" id="KW-0238">DNA-binding</keyword>
<keyword evidence="5" id="KW-1133">Transmembrane helix</keyword>
<organism evidence="7 8">
    <name type="scientific">Chryseobacterium endophyticum</name>
    <dbReference type="NCBI Taxonomy" id="1854762"/>
    <lineage>
        <taxon>Bacteria</taxon>
        <taxon>Pseudomonadati</taxon>
        <taxon>Bacteroidota</taxon>
        <taxon>Flavobacteriia</taxon>
        <taxon>Flavobacteriales</taxon>
        <taxon>Weeksellaceae</taxon>
        <taxon>Chryseobacterium group</taxon>
        <taxon>Chryseobacterium</taxon>
    </lineage>
</organism>
<dbReference type="InterPro" id="IPR036388">
    <property type="entry name" value="WH-like_DNA-bd_sf"/>
</dbReference>
<feature type="transmembrane region" description="Helical" evidence="5">
    <location>
        <begin position="285"/>
        <end position="307"/>
    </location>
</feature>
<feature type="domain" description="HTH luxR-type" evidence="6">
    <location>
        <begin position="337"/>
        <end position="395"/>
    </location>
</feature>
<feature type="coiled-coil region" evidence="4">
    <location>
        <begin position="309"/>
        <end position="340"/>
    </location>
</feature>
<keyword evidence="5" id="KW-0472">Membrane</keyword>
<sequence length="395" mass="47022">MKFYSCIVAVFCSLLFQAQQLDIKKLSDKIYLLNNGLQYKKSQDTLIGLLQREDLSPRDHIEVNILLSATYKRLQDYTSVNYYLSKALDIAKENNCRDLYNIINSHFAFSYFDTHDYKKAAGIMEQIADQDYKYLPAEDKSKILMQEGYIRFLDENFQAAEEYYRRASSLMMQDNACDLPIVYGKQIQLYFAENNIAKALEYYRTGVSRAKRCNILKYEMYLAEVMMNTYKERKDADNELKFNHIYDSLSNIYKPTENLQALHLNREIKSKENEEKEKKEKWRIFIIYTLATLVLVFIIIMIVRYMLKLKVKNRENERVIDEMRQLLAEYETEKARNIDQQSKLTSKQQLMLEMIKDGKSNKEIAIHFNITESTVKYHIRNIFEILNIKRRSELR</sequence>
<keyword evidence="5" id="KW-0812">Transmembrane</keyword>
<dbReference type="InterPro" id="IPR016032">
    <property type="entry name" value="Sig_transdc_resp-reg_C-effctor"/>
</dbReference>
<evidence type="ECO:0000256" key="1">
    <source>
        <dbReference type="ARBA" id="ARBA00023015"/>
    </source>
</evidence>
<dbReference type="Gene3D" id="1.10.10.10">
    <property type="entry name" value="Winged helix-like DNA-binding domain superfamily/Winged helix DNA-binding domain"/>
    <property type="match status" value="1"/>
</dbReference>
<dbReference type="PANTHER" id="PTHR44688:SF16">
    <property type="entry name" value="DNA-BINDING TRANSCRIPTIONAL ACTIVATOR DEVR_DOSR"/>
    <property type="match status" value="1"/>
</dbReference>
<evidence type="ECO:0000313" key="7">
    <source>
        <dbReference type="EMBL" id="XAO73359.1"/>
    </source>
</evidence>
<reference evidence="7 8" key="1">
    <citation type="submission" date="2024-04" db="EMBL/GenBank/DDBJ databases">
        <title>Genome sequencing and assembly of rice foliar adapted Chryseobacterium endophyticum OsEnb-ALM-A6.</title>
        <authorList>
            <person name="Kumar S."/>
            <person name="Javed M."/>
            <person name="Chouhan V."/>
            <person name="Charishma K."/>
            <person name="Patel A."/>
            <person name="Kumar M."/>
            <person name="Sahu K.P."/>
            <person name="Kumar A."/>
        </authorList>
    </citation>
    <scope>NUCLEOTIDE SEQUENCE [LARGE SCALE GENOMIC DNA]</scope>
    <source>
        <strain evidence="7 8">OsEnb-ALM-A6</strain>
    </source>
</reference>
<evidence type="ECO:0000256" key="2">
    <source>
        <dbReference type="ARBA" id="ARBA00023125"/>
    </source>
</evidence>
<dbReference type="SUPFAM" id="SSF46894">
    <property type="entry name" value="C-terminal effector domain of the bipartite response regulators"/>
    <property type="match status" value="1"/>
</dbReference>
<evidence type="ECO:0000256" key="5">
    <source>
        <dbReference type="SAM" id="Phobius"/>
    </source>
</evidence>
<keyword evidence="3" id="KW-0804">Transcription</keyword>
<dbReference type="CDD" id="cd06170">
    <property type="entry name" value="LuxR_C_like"/>
    <property type="match status" value="1"/>
</dbReference>
<dbReference type="Proteomes" id="UP001463665">
    <property type="component" value="Chromosome"/>
</dbReference>
<dbReference type="SUPFAM" id="SSF48452">
    <property type="entry name" value="TPR-like"/>
    <property type="match status" value="1"/>
</dbReference>
<dbReference type="GO" id="GO:0006355">
    <property type="term" value="P:regulation of DNA-templated transcription"/>
    <property type="evidence" value="ECO:0007669"/>
    <property type="project" value="InterPro"/>
</dbReference>
<dbReference type="InterPro" id="IPR011990">
    <property type="entry name" value="TPR-like_helical_dom_sf"/>
</dbReference>
<keyword evidence="8" id="KW-1185">Reference proteome</keyword>
<accession>A0AAU6WLK1</accession>
<dbReference type="RefSeq" id="WP_294198578.1">
    <property type="nucleotide sequence ID" value="NZ_CP154834.1"/>
</dbReference>
<dbReference type="PROSITE" id="PS50043">
    <property type="entry name" value="HTH_LUXR_2"/>
    <property type="match status" value="1"/>
</dbReference>
<evidence type="ECO:0000259" key="6">
    <source>
        <dbReference type="PROSITE" id="PS50043"/>
    </source>
</evidence>
<dbReference type="SMART" id="SM00421">
    <property type="entry name" value="HTH_LUXR"/>
    <property type="match status" value="1"/>
</dbReference>
<keyword evidence="1" id="KW-0805">Transcription regulation</keyword>
<evidence type="ECO:0000256" key="4">
    <source>
        <dbReference type="SAM" id="Coils"/>
    </source>
</evidence>
<dbReference type="EMBL" id="CP154834">
    <property type="protein sequence ID" value="XAO73359.1"/>
    <property type="molecule type" value="Genomic_DNA"/>
</dbReference>
<evidence type="ECO:0000256" key="3">
    <source>
        <dbReference type="ARBA" id="ARBA00023163"/>
    </source>
</evidence>
<dbReference type="InterPro" id="IPR000792">
    <property type="entry name" value="Tscrpt_reg_LuxR_C"/>
</dbReference>
<evidence type="ECO:0000313" key="8">
    <source>
        <dbReference type="Proteomes" id="UP001463665"/>
    </source>
</evidence>
<dbReference type="PANTHER" id="PTHR44688">
    <property type="entry name" value="DNA-BINDING TRANSCRIPTIONAL ACTIVATOR DEVR_DOSR"/>
    <property type="match status" value="1"/>
</dbReference>
<proteinExistence type="predicted"/>
<dbReference type="Gene3D" id="1.25.40.10">
    <property type="entry name" value="Tetratricopeptide repeat domain"/>
    <property type="match status" value="1"/>
</dbReference>
<gene>
    <name evidence="7" type="ORF">AAFP95_16570</name>
</gene>